<organism evidence="3 4">
    <name type="scientific">Silvimonas iriomotensis</name>
    <dbReference type="NCBI Taxonomy" id="449662"/>
    <lineage>
        <taxon>Bacteria</taxon>
        <taxon>Pseudomonadati</taxon>
        <taxon>Pseudomonadota</taxon>
        <taxon>Betaproteobacteria</taxon>
        <taxon>Neisseriales</taxon>
        <taxon>Chitinibacteraceae</taxon>
        <taxon>Silvimonas</taxon>
    </lineage>
</organism>
<name>A0ABQ2PBR8_9NEIS</name>
<dbReference type="EMBL" id="BMLX01000003">
    <property type="protein sequence ID" value="GGP22791.1"/>
    <property type="molecule type" value="Genomic_DNA"/>
</dbReference>
<comment type="caution">
    <text evidence="3">The sequence shown here is derived from an EMBL/GenBank/DDBJ whole genome shotgun (WGS) entry which is preliminary data.</text>
</comment>
<evidence type="ECO:0000256" key="1">
    <source>
        <dbReference type="SAM" id="MobiDB-lite"/>
    </source>
</evidence>
<keyword evidence="4" id="KW-1185">Reference proteome</keyword>
<feature type="signal peptide" evidence="2">
    <location>
        <begin position="1"/>
        <end position="23"/>
    </location>
</feature>
<dbReference type="RefSeq" id="WP_188704964.1">
    <property type="nucleotide sequence ID" value="NZ_BMLX01000003.1"/>
</dbReference>
<dbReference type="Proteomes" id="UP000637267">
    <property type="component" value="Unassembled WGS sequence"/>
</dbReference>
<feature type="region of interest" description="Disordered" evidence="1">
    <location>
        <begin position="33"/>
        <end position="63"/>
    </location>
</feature>
<proteinExistence type="predicted"/>
<keyword evidence="2" id="KW-0732">Signal</keyword>
<sequence length="137" mass="16093">MKPRTRTLMQTLLALVMVSSVSAALAHDHDDDHWHDDHHDHGRHEGWYKDDHRGPPPPPRYHDDPRWHDRARWDRWSEARHHHFVDWRPGYVYQPGQWVWYQGRAYQARVPVVAANVAVPVAQPGAWLDISASIPLN</sequence>
<evidence type="ECO:0000313" key="4">
    <source>
        <dbReference type="Proteomes" id="UP000637267"/>
    </source>
</evidence>
<reference evidence="4" key="1">
    <citation type="journal article" date="2019" name="Int. J. Syst. Evol. Microbiol.">
        <title>The Global Catalogue of Microorganisms (GCM) 10K type strain sequencing project: providing services to taxonomists for standard genome sequencing and annotation.</title>
        <authorList>
            <consortium name="The Broad Institute Genomics Platform"/>
            <consortium name="The Broad Institute Genome Sequencing Center for Infectious Disease"/>
            <person name="Wu L."/>
            <person name="Ma J."/>
        </authorList>
    </citation>
    <scope>NUCLEOTIDE SEQUENCE [LARGE SCALE GENOMIC DNA]</scope>
    <source>
        <strain evidence="4">CGMCC 1.8859</strain>
    </source>
</reference>
<accession>A0ABQ2PBR8</accession>
<evidence type="ECO:0000313" key="3">
    <source>
        <dbReference type="EMBL" id="GGP22791.1"/>
    </source>
</evidence>
<protein>
    <submittedName>
        <fullName evidence="3">Uncharacterized protein</fullName>
    </submittedName>
</protein>
<evidence type="ECO:0000256" key="2">
    <source>
        <dbReference type="SAM" id="SignalP"/>
    </source>
</evidence>
<feature type="chain" id="PRO_5046186386" evidence="2">
    <location>
        <begin position="24"/>
        <end position="137"/>
    </location>
</feature>
<gene>
    <name evidence="3" type="ORF">GCM10010970_27910</name>
</gene>